<sequence>MIVNAGALDRRIEIMSGTPTQDALGQVTEAFGVIATTYAQRLEMRTTDAARAGQRDAFSIARFLIRYRTGITTGQRVKVDGKLYDILAVDEPPPRRAVLILTVEEVA</sequence>
<organism evidence="1 2">
    <name type="scientific">Sphingomonas faeni</name>
    <dbReference type="NCBI Taxonomy" id="185950"/>
    <lineage>
        <taxon>Bacteria</taxon>
        <taxon>Pseudomonadati</taxon>
        <taxon>Pseudomonadota</taxon>
        <taxon>Alphaproteobacteria</taxon>
        <taxon>Sphingomonadales</taxon>
        <taxon>Sphingomonadaceae</taxon>
        <taxon>Sphingomonas</taxon>
    </lineage>
</organism>
<name>A0A2T5UCX8_9SPHN</name>
<gene>
    <name evidence="1" type="ORF">C8J25_101866</name>
</gene>
<comment type="caution">
    <text evidence="1">The sequence shown here is derived from an EMBL/GenBank/DDBJ whole genome shotgun (WGS) entry which is preliminary data.</text>
</comment>
<dbReference type="OrthoDB" id="7570189at2"/>
<dbReference type="EMBL" id="QAYE01000001">
    <property type="protein sequence ID" value="PTW49358.1"/>
    <property type="molecule type" value="Genomic_DNA"/>
</dbReference>
<dbReference type="Gene3D" id="2.40.10.270">
    <property type="entry name" value="Bacteriophage SPP1 head-tail adaptor protein"/>
    <property type="match status" value="1"/>
</dbReference>
<dbReference type="AlphaFoldDB" id="A0A2T5UCX8"/>
<dbReference type="Proteomes" id="UP000244013">
    <property type="component" value="Unassembled WGS sequence"/>
</dbReference>
<dbReference type="RefSeq" id="WP_107952331.1">
    <property type="nucleotide sequence ID" value="NZ_QAYE01000001.1"/>
</dbReference>
<proteinExistence type="predicted"/>
<accession>A0A2T5UCX8</accession>
<dbReference type="InterPro" id="IPR008767">
    <property type="entry name" value="Phage_SPP1_head-tail_adaptor"/>
</dbReference>
<dbReference type="Pfam" id="PF05521">
    <property type="entry name" value="Phage_HCP"/>
    <property type="match status" value="1"/>
</dbReference>
<evidence type="ECO:0000313" key="2">
    <source>
        <dbReference type="Proteomes" id="UP000244013"/>
    </source>
</evidence>
<reference evidence="1 2" key="1">
    <citation type="submission" date="2018-04" db="EMBL/GenBank/DDBJ databases">
        <title>Genomic Encyclopedia of Type Strains, Phase III (KMG-III): the genomes of soil and plant-associated and newly described type strains.</title>
        <authorList>
            <person name="Whitman W."/>
        </authorList>
    </citation>
    <scope>NUCLEOTIDE SEQUENCE [LARGE SCALE GENOMIC DNA]</scope>
    <source>
        <strain evidence="1 2">MA-olki</strain>
    </source>
</reference>
<evidence type="ECO:0000313" key="1">
    <source>
        <dbReference type="EMBL" id="PTW49358.1"/>
    </source>
</evidence>
<dbReference type="NCBIfam" id="TIGR01563">
    <property type="entry name" value="gp16_SPP1"/>
    <property type="match status" value="1"/>
</dbReference>
<dbReference type="InterPro" id="IPR038666">
    <property type="entry name" value="SSP1_head-tail_sf"/>
</dbReference>
<dbReference type="GeneID" id="91004926"/>
<protein>
    <submittedName>
        <fullName evidence="1">SPP1 family predicted phage head-tail adaptor</fullName>
    </submittedName>
</protein>